<dbReference type="GO" id="GO:0006635">
    <property type="term" value="P:fatty acid beta-oxidation"/>
    <property type="evidence" value="ECO:0007669"/>
    <property type="project" value="TreeGrafter"/>
</dbReference>
<dbReference type="Proteomes" id="UP000616143">
    <property type="component" value="Unassembled WGS sequence"/>
</dbReference>
<dbReference type="Gene3D" id="3.90.226.10">
    <property type="entry name" value="2-enoyl-CoA Hydratase, Chain A, domain 1"/>
    <property type="match status" value="1"/>
</dbReference>
<evidence type="ECO:0000256" key="2">
    <source>
        <dbReference type="ARBA" id="ARBA00023239"/>
    </source>
</evidence>
<dbReference type="PANTHER" id="PTHR11941:SF54">
    <property type="entry name" value="ENOYL-COA HYDRATASE, MITOCHONDRIAL"/>
    <property type="match status" value="1"/>
</dbReference>
<dbReference type="EMBL" id="BMQS01000030">
    <property type="protein sequence ID" value="GGU04743.1"/>
    <property type="molecule type" value="Genomic_DNA"/>
</dbReference>
<gene>
    <name evidence="4" type="ORF">GCM10007116_21700</name>
</gene>
<comment type="caution">
    <text evidence="4">The sequence shown here is derived from an EMBL/GenBank/DDBJ whole genome shotgun (WGS) entry which is preliminary data.</text>
</comment>
<evidence type="ECO:0000313" key="5">
    <source>
        <dbReference type="Proteomes" id="UP000616143"/>
    </source>
</evidence>
<dbReference type="SUPFAM" id="SSF52096">
    <property type="entry name" value="ClpP/crotonase"/>
    <property type="match status" value="1"/>
</dbReference>
<dbReference type="Gene3D" id="1.10.12.10">
    <property type="entry name" value="Lyase 2-enoyl-coa Hydratase, Chain A, domain 2"/>
    <property type="match status" value="1"/>
</dbReference>
<evidence type="ECO:0000313" key="4">
    <source>
        <dbReference type="EMBL" id="GGU04743.1"/>
    </source>
</evidence>
<name>A0A830H6H7_9CREN</name>
<reference evidence="4" key="1">
    <citation type="journal article" date="2014" name="Int. J. Syst. Evol. Microbiol.">
        <title>Complete genome sequence of Corynebacterium casei LMG S-19264T (=DSM 44701T), isolated from a smear-ripened cheese.</title>
        <authorList>
            <consortium name="US DOE Joint Genome Institute (JGI-PGF)"/>
            <person name="Walter F."/>
            <person name="Albersmeier A."/>
            <person name="Kalinowski J."/>
            <person name="Ruckert C."/>
        </authorList>
    </citation>
    <scope>NUCLEOTIDE SEQUENCE</scope>
    <source>
        <strain evidence="4">JCM 31740</strain>
    </source>
</reference>
<reference evidence="4" key="2">
    <citation type="submission" date="2020-09" db="EMBL/GenBank/DDBJ databases">
        <authorList>
            <person name="Sun Q."/>
            <person name="Ohkuma M."/>
        </authorList>
    </citation>
    <scope>NUCLEOTIDE SEQUENCE</scope>
    <source>
        <strain evidence="4">JCM 31740</strain>
    </source>
</reference>
<proteinExistence type="inferred from homology"/>
<dbReference type="AlphaFoldDB" id="A0A830H6H7"/>
<dbReference type="InterPro" id="IPR018376">
    <property type="entry name" value="Enoyl-CoA_hyd/isom_CS"/>
</dbReference>
<dbReference type="OrthoDB" id="27846at2157"/>
<organism evidence="4 5">
    <name type="scientific">Sulfodiicoccus acidiphilus</name>
    <dbReference type="NCBI Taxonomy" id="1670455"/>
    <lineage>
        <taxon>Archaea</taxon>
        <taxon>Thermoproteota</taxon>
        <taxon>Thermoprotei</taxon>
        <taxon>Sulfolobales</taxon>
        <taxon>Sulfolobaceae</taxon>
        <taxon>Sulfodiicoccus</taxon>
    </lineage>
</organism>
<comment type="similarity">
    <text evidence="1 3">Belongs to the enoyl-CoA hydratase/isomerase family.</text>
</comment>
<dbReference type="CDD" id="cd06558">
    <property type="entry name" value="crotonase-like"/>
    <property type="match status" value="1"/>
</dbReference>
<keyword evidence="2" id="KW-0456">Lyase</keyword>
<dbReference type="Pfam" id="PF00378">
    <property type="entry name" value="ECH_1"/>
    <property type="match status" value="1"/>
</dbReference>
<protein>
    <submittedName>
        <fullName evidence="4">Crotonase</fullName>
    </submittedName>
</protein>
<dbReference type="GO" id="GO:0016829">
    <property type="term" value="F:lyase activity"/>
    <property type="evidence" value="ECO:0007669"/>
    <property type="project" value="UniProtKB-KW"/>
</dbReference>
<dbReference type="InterPro" id="IPR001753">
    <property type="entry name" value="Enoyl-CoA_hydra/iso"/>
</dbReference>
<sequence length="259" mass="28682">MSSGRENINSRVEENVAIVSLNRPERLNAMDTETMKGLYEIVDQMAKRTDVSSIILTGEGRAFSSGSDAKEYLTMTLYDYINHQIIGNRLYQLIEEVDKPVIAAVNGYALGGGFELALACDLIVASKNARFGFPEIRIGLSPGGGFRKLLGNVGPYKLKELLWTGEFLTAEELYRAGVINRVVEPENLLDEAKALANSVVGAWVAVKNVKRVINETMARIFSHRDSTEAFLTSLLFNTEDGKEGLKAFIEKRSPRMKGR</sequence>
<evidence type="ECO:0000256" key="1">
    <source>
        <dbReference type="ARBA" id="ARBA00005254"/>
    </source>
</evidence>
<dbReference type="RefSeq" id="WP_188848684.1">
    <property type="nucleotide sequence ID" value="NZ_BMQS01000030.1"/>
</dbReference>
<dbReference type="PROSITE" id="PS00166">
    <property type="entry name" value="ENOYL_COA_HYDRATASE"/>
    <property type="match status" value="1"/>
</dbReference>
<dbReference type="PANTHER" id="PTHR11941">
    <property type="entry name" value="ENOYL-COA HYDRATASE-RELATED"/>
    <property type="match status" value="1"/>
</dbReference>
<dbReference type="FunFam" id="3.90.226.10:FF:000009">
    <property type="entry name" value="Carnitinyl-CoA dehydratase"/>
    <property type="match status" value="1"/>
</dbReference>
<evidence type="ECO:0000256" key="3">
    <source>
        <dbReference type="RuleBase" id="RU003707"/>
    </source>
</evidence>
<accession>A0A830H6H7</accession>
<dbReference type="InterPro" id="IPR029045">
    <property type="entry name" value="ClpP/crotonase-like_dom_sf"/>
</dbReference>
<dbReference type="InterPro" id="IPR014748">
    <property type="entry name" value="Enoyl-CoA_hydra_C"/>
</dbReference>